<dbReference type="PROSITE" id="PS51257">
    <property type="entry name" value="PROKAR_LIPOPROTEIN"/>
    <property type="match status" value="1"/>
</dbReference>
<evidence type="ECO:0000256" key="5">
    <source>
        <dbReference type="ARBA" id="ARBA00023136"/>
    </source>
</evidence>
<reference evidence="10 11" key="1">
    <citation type="submission" date="2019-07" db="EMBL/GenBank/DDBJ databases">
        <authorList>
            <person name="Kim J.K."/>
            <person name="Cheong H.-M."/>
            <person name="Choi Y."/>
            <person name="Hwang K.J."/>
            <person name="Lee S."/>
            <person name="Choi C."/>
        </authorList>
    </citation>
    <scope>NUCLEOTIDE SEQUENCE [LARGE SCALE GENOMIC DNA]</scope>
    <source>
        <strain evidence="10 11">KS 22</strain>
    </source>
</reference>
<dbReference type="RefSeq" id="WP_182299356.1">
    <property type="nucleotide sequence ID" value="NZ_CP041969.1"/>
</dbReference>
<dbReference type="GO" id="GO:0009847">
    <property type="term" value="P:spore germination"/>
    <property type="evidence" value="ECO:0007669"/>
    <property type="project" value="InterPro"/>
</dbReference>
<dbReference type="AlphaFoldDB" id="A0A7G5C1N9"/>
<feature type="domain" description="Spore germination GerAC-like C-terminal" evidence="8">
    <location>
        <begin position="224"/>
        <end position="388"/>
    </location>
</feature>
<dbReference type="Pfam" id="PF05504">
    <property type="entry name" value="Spore_GerAC"/>
    <property type="match status" value="1"/>
</dbReference>
<keyword evidence="5" id="KW-0472">Membrane</keyword>
<dbReference type="PANTHER" id="PTHR35789">
    <property type="entry name" value="SPORE GERMINATION PROTEIN B3"/>
    <property type="match status" value="1"/>
</dbReference>
<dbReference type="InterPro" id="IPR057336">
    <property type="entry name" value="GerAC_N"/>
</dbReference>
<sequence length="400" mass="44236">MSRRILIATVCIALLSLLTGCWNRRELNTLAIQLGTGIDKVGDQYRISVQVVDPGQVAAARSVSPERSPVVMYKSTASTLLSAYRSLTETSPRKIYGAHIRVLILGESLARDGISKVLDLLSRDAEIRTDFYIMIARGTTAEKILKVLTPLEKIPANKLFSSLDVSEKVWAPTTTFTLDQLISQMVVAGQNPVLTGIKIKGDPDKGESQINVKEIDPPARLSLSGLAVFKGPRMVGWLDQAESKGYNIIMDNVKSSAANISCPDGGNIALEIMRSKTKVKGKVVNGEPRILVHVKTEANVGEVNCTIDMNDPETIKWLEKEGARTGIGLMEKSVQTAQSRYSSDIFGFGQAIYRSHPKYWESIQKEWTERFKRLQVDYKVDYIVRKIGTTDNSFIQDVKG</sequence>
<dbReference type="InterPro" id="IPR046953">
    <property type="entry name" value="Spore_GerAC-like_C"/>
</dbReference>
<evidence type="ECO:0000256" key="6">
    <source>
        <dbReference type="ARBA" id="ARBA00023139"/>
    </source>
</evidence>
<name>A0A7G5C1N9_9BACL</name>
<evidence type="ECO:0000256" key="3">
    <source>
        <dbReference type="ARBA" id="ARBA00022544"/>
    </source>
</evidence>
<dbReference type="GO" id="GO:0016020">
    <property type="term" value="C:membrane"/>
    <property type="evidence" value="ECO:0007669"/>
    <property type="project" value="UniProtKB-SubCell"/>
</dbReference>
<dbReference type="Pfam" id="PF25198">
    <property type="entry name" value="Spore_GerAC_N"/>
    <property type="match status" value="1"/>
</dbReference>
<comment type="similarity">
    <text evidence="2">Belongs to the GerABKC lipoprotein family.</text>
</comment>
<evidence type="ECO:0000259" key="9">
    <source>
        <dbReference type="Pfam" id="PF25198"/>
    </source>
</evidence>
<dbReference type="NCBIfam" id="TIGR02887">
    <property type="entry name" value="spore_ger_x_C"/>
    <property type="match status" value="1"/>
</dbReference>
<dbReference type="InterPro" id="IPR008844">
    <property type="entry name" value="Spore_GerAC-like"/>
</dbReference>
<evidence type="ECO:0000256" key="4">
    <source>
        <dbReference type="ARBA" id="ARBA00022729"/>
    </source>
</evidence>
<comment type="subcellular location">
    <subcellularLocation>
        <location evidence="1">Membrane</location>
        <topology evidence="1">Lipid-anchor</topology>
    </subcellularLocation>
</comment>
<dbReference type="EMBL" id="CP041969">
    <property type="protein sequence ID" value="QMV43123.1"/>
    <property type="molecule type" value="Genomic_DNA"/>
</dbReference>
<proteinExistence type="inferred from homology"/>
<evidence type="ECO:0000259" key="8">
    <source>
        <dbReference type="Pfam" id="PF05504"/>
    </source>
</evidence>
<keyword evidence="7" id="KW-0449">Lipoprotein</keyword>
<keyword evidence="6" id="KW-0564">Palmitate</keyword>
<evidence type="ECO:0000256" key="1">
    <source>
        <dbReference type="ARBA" id="ARBA00004635"/>
    </source>
</evidence>
<dbReference type="PANTHER" id="PTHR35789:SF1">
    <property type="entry name" value="SPORE GERMINATION PROTEIN B3"/>
    <property type="match status" value="1"/>
</dbReference>
<gene>
    <name evidence="10" type="ORF">FPL14_19485</name>
</gene>
<dbReference type="KEGG" id="cchl:FPL14_19485"/>
<keyword evidence="11" id="KW-1185">Reference proteome</keyword>
<accession>A0A7G5C1N9</accession>
<feature type="domain" description="Spore germination protein N-terminal" evidence="9">
    <location>
        <begin position="23"/>
        <end position="199"/>
    </location>
</feature>
<dbReference type="Proteomes" id="UP000515679">
    <property type="component" value="Chromosome"/>
</dbReference>
<evidence type="ECO:0000313" key="10">
    <source>
        <dbReference type="EMBL" id="QMV43123.1"/>
    </source>
</evidence>
<protein>
    <submittedName>
        <fullName evidence="10">Ger(X)C family spore germination protein</fullName>
    </submittedName>
</protein>
<organism evidence="10 11">
    <name type="scientific">Cohnella cholangitidis</name>
    <dbReference type="NCBI Taxonomy" id="2598458"/>
    <lineage>
        <taxon>Bacteria</taxon>
        <taxon>Bacillati</taxon>
        <taxon>Bacillota</taxon>
        <taxon>Bacilli</taxon>
        <taxon>Bacillales</taxon>
        <taxon>Paenibacillaceae</taxon>
        <taxon>Cohnella</taxon>
    </lineage>
</organism>
<keyword evidence="4" id="KW-0732">Signal</keyword>
<evidence type="ECO:0000313" key="11">
    <source>
        <dbReference type="Proteomes" id="UP000515679"/>
    </source>
</evidence>
<dbReference type="InterPro" id="IPR038501">
    <property type="entry name" value="Spore_GerAC_C_sf"/>
</dbReference>
<dbReference type="Gene3D" id="3.30.300.210">
    <property type="entry name" value="Nutrient germinant receptor protein C, domain 3"/>
    <property type="match status" value="1"/>
</dbReference>
<evidence type="ECO:0000256" key="7">
    <source>
        <dbReference type="ARBA" id="ARBA00023288"/>
    </source>
</evidence>
<evidence type="ECO:0000256" key="2">
    <source>
        <dbReference type="ARBA" id="ARBA00007886"/>
    </source>
</evidence>
<keyword evidence="3" id="KW-0309">Germination</keyword>